<dbReference type="Proteomes" id="UP001607303">
    <property type="component" value="Unassembled WGS sequence"/>
</dbReference>
<dbReference type="EMBL" id="JAYRBN010000063">
    <property type="protein sequence ID" value="KAL2738293.1"/>
    <property type="molecule type" value="Genomic_DNA"/>
</dbReference>
<dbReference type="Pfam" id="PF15062">
    <property type="entry name" value="ARL6IP6"/>
    <property type="match status" value="1"/>
</dbReference>
<evidence type="ECO:0000313" key="3">
    <source>
        <dbReference type="Proteomes" id="UP001607303"/>
    </source>
</evidence>
<feature type="transmembrane region" description="Helical" evidence="1">
    <location>
        <begin position="37"/>
        <end position="57"/>
    </location>
</feature>
<organism evidence="2 3">
    <name type="scientific">Vespula maculifrons</name>
    <name type="common">Eastern yellow jacket</name>
    <name type="synonym">Wasp</name>
    <dbReference type="NCBI Taxonomy" id="7453"/>
    <lineage>
        <taxon>Eukaryota</taxon>
        <taxon>Metazoa</taxon>
        <taxon>Ecdysozoa</taxon>
        <taxon>Arthropoda</taxon>
        <taxon>Hexapoda</taxon>
        <taxon>Insecta</taxon>
        <taxon>Pterygota</taxon>
        <taxon>Neoptera</taxon>
        <taxon>Endopterygota</taxon>
        <taxon>Hymenoptera</taxon>
        <taxon>Apocrita</taxon>
        <taxon>Aculeata</taxon>
        <taxon>Vespoidea</taxon>
        <taxon>Vespidae</taxon>
        <taxon>Vespinae</taxon>
        <taxon>Vespula</taxon>
    </lineage>
</organism>
<reference evidence="2 3" key="1">
    <citation type="journal article" date="2024" name="Ann. Entomol. Soc. Am.">
        <title>Genomic analyses of the southern and eastern yellowjacket wasps (Hymenoptera: Vespidae) reveal evolutionary signatures of social life.</title>
        <authorList>
            <person name="Catto M.A."/>
            <person name="Caine P.B."/>
            <person name="Orr S.E."/>
            <person name="Hunt B.G."/>
            <person name="Goodisman M.A.D."/>
        </authorList>
    </citation>
    <scope>NUCLEOTIDE SEQUENCE [LARGE SCALE GENOMIC DNA]</scope>
    <source>
        <strain evidence="2">232</strain>
        <tissue evidence="2">Head and thorax</tissue>
    </source>
</reference>
<proteinExistence type="predicted"/>
<keyword evidence="1" id="KW-1133">Transmembrane helix</keyword>
<comment type="caution">
    <text evidence="2">The sequence shown here is derived from an EMBL/GenBank/DDBJ whole genome shotgun (WGS) entry which is preliminary data.</text>
</comment>
<gene>
    <name evidence="2" type="ORF">V1477_011652</name>
</gene>
<name>A0ABD2BZT8_VESMC</name>
<accession>A0ABD2BZT8</accession>
<feature type="transmembrane region" description="Helical" evidence="1">
    <location>
        <begin position="188"/>
        <end position="206"/>
    </location>
</feature>
<protein>
    <submittedName>
        <fullName evidence="2">ADP-ribosylation factor-like protein 6-interacting protein 6</fullName>
    </submittedName>
</protein>
<feature type="transmembrane region" description="Helical" evidence="1">
    <location>
        <begin position="136"/>
        <end position="157"/>
    </location>
</feature>
<dbReference type="AlphaFoldDB" id="A0ABD2BZT8"/>
<keyword evidence="1" id="KW-0812">Transmembrane</keyword>
<keyword evidence="1" id="KW-0472">Membrane</keyword>
<sequence length="207" mass="23912">MFEKTSFRKNGVSQFEKVVNNEESKRMGIKKTLTKEWIIIFLVFLFLLLIVIEKIYFNYGMSIVNIQNIFSKQSDLLHIDILSHLYDLPNLSSITDMSESIAKQLTRTGTQFINTTNSYEKAIADVMIMLSTKYWWLMRAILSGMVTTSLSWLIIYMDSRIPGIDPPFPLNLLRKGEYRIQIISQINLNYLIGALIGLLVSIFMCFG</sequence>
<evidence type="ECO:0000256" key="1">
    <source>
        <dbReference type="SAM" id="Phobius"/>
    </source>
</evidence>
<evidence type="ECO:0000313" key="2">
    <source>
        <dbReference type="EMBL" id="KAL2738293.1"/>
    </source>
</evidence>
<keyword evidence="3" id="KW-1185">Reference proteome</keyword>
<dbReference type="InterPro" id="IPR029383">
    <property type="entry name" value="ARL6IP6"/>
</dbReference>